<dbReference type="EMBL" id="CCDP010000001">
    <property type="protein sequence ID" value="CDQ39425.1"/>
    <property type="molecule type" value="Genomic_DNA"/>
</dbReference>
<feature type="compositionally biased region" description="Acidic residues" evidence="1">
    <location>
        <begin position="211"/>
        <end position="227"/>
    </location>
</feature>
<feature type="region of interest" description="Disordered" evidence="1">
    <location>
        <begin position="147"/>
        <end position="235"/>
    </location>
</feature>
<dbReference type="NCBIfam" id="TIGR02907">
    <property type="entry name" value="spore_VI_D"/>
    <property type="match status" value="1"/>
</dbReference>
<feature type="compositionally biased region" description="Acidic residues" evidence="1">
    <location>
        <begin position="269"/>
        <end position="282"/>
    </location>
</feature>
<accession>A0A024QB44</accession>
<dbReference type="RefSeq" id="WP_021290966.1">
    <property type="nucleotide sequence ID" value="NZ_BNER01000002.1"/>
</dbReference>
<dbReference type="InterPro" id="IPR048862">
    <property type="entry name" value="SPOCS_spoVID_N"/>
</dbReference>
<dbReference type="Pfam" id="PF01476">
    <property type="entry name" value="LysM"/>
    <property type="match status" value="1"/>
</dbReference>
<reference evidence="4" key="2">
    <citation type="submission" date="2014-05" db="EMBL/GenBank/DDBJ databases">
        <title>Draft genome sequence of Virgibacillus massiliensis Vm-5.</title>
        <authorList>
            <person name="Khelaifia S."/>
            <person name="Croce O."/>
            <person name="Lagier J.C."/>
            <person name="Raoult D."/>
        </authorList>
    </citation>
    <scope>NUCLEOTIDE SEQUENCE [LARGE SCALE GENOMIC DNA]</scope>
    <source>
        <strain evidence="4">Vm-5</strain>
    </source>
</reference>
<dbReference type="SMART" id="SM00257">
    <property type="entry name" value="LysM"/>
    <property type="match status" value="1"/>
</dbReference>
<dbReference type="InterPro" id="IPR018392">
    <property type="entry name" value="LysM"/>
</dbReference>
<organism evidence="3 4">
    <name type="scientific">Virgibacillus massiliensis</name>
    <dbReference type="NCBI Taxonomy" id="1462526"/>
    <lineage>
        <taxon>Bacteria</taxon>
        <taxon>Bacillati</taxon>
        <taxon>Bacillota</taxon>
        <taxon>Bacilli</taxon>
        <taxon>Bacillales</taxon>
        <taxon>Bacillaceae</taxon>
        <taxon>Virgibacillus</taxon>
    </lineage>
</organism>
<feature type="domain" description="LysM" evidence="2">
    <location>
        <begin position="325"/>
        <end position="369"/>
    </location>
</feature>
<reference evidence="3 4" key="1">
    <citation type="submission" date="2014-03" db="EMBL/GenBank/DDBJ databases">
        <authorList>
            <person name="Urmite Genomes U."/>
        </authorList>
    </citation>
    <scope>NUCLEOTIDE SEQUENCE [LARGE SCALE GENOMIC DNA]</scope>
    <source>
        <strain evidence="3 4">Vm-5</strain>
    </source>
</reference>
<name>A0A024QB44_9BACI</name>
<dbReference type="eggNOG" id="COG1388">
    <property type="taxonomic scope" value="Bacteria"/>
</dbReference>
<gene>
    <name evidence="3" type="primary">spoVID</name>
    <name evidence="3" type="ORF">BN990_01725</name>
</gene>
<dbReference type="Pfam" id="PF20918">
    <property type="entry name" value="SPOCS_spoVID-N"/>
    <property type="match status" value="1"/>
</dbReference>
<keyword evidence="4" id="KW-1185">Reference proteome</keyword>
<comment type="caution">
    <text evidence="3">The sequence shown here is derived from an EMBL/GenBank/DDBJ whole genome shotgun (WGS) entry which is preliminary data.</text>
</comment>
<proteinExistence type="predicted"/>
<dbReference type="STRING" id="1462526.BN990_01725"/>
<protein>
    <submittedName>
        <fullName evidence="3">Stage VI sporulation protein D</fullName>
    </submittedName>
</protein>
<dbReference type="PROSITE" id="PS51782">
    <property type="entry name" value="LYSM"/>
    <property type="match status" value="1"/>
</dbReference>
<dbReference type="CDD" id="cd00118">
    <property type="entry name" value="LysM"/>
    <property type="match status" value="1"/>
</dbReference>
<dbReference type="Proteomes" id="UP000028875">
    <property type="component" value="Unassembled WGS sequence"/>
</dbReference>
<dbReference type="InterPro" id="IPR014256">
    <property type="entry name" value="Spore_VI_D"/>
</dbReference>
<dbReference type="InterPro" id="IPR036779">
    <property type="entry name" value="LysM_dom_sf"/>
</dbReference>
<dbReference type="Gene3D" id="3.10.350.10">
    <property type="entry name" value="LysM domain"/>
    <property type="match status" value="1"/>
</dbReference>
<dbReference type="AlphaFoldDB" id="A0A024QB44"/>
<sequence>MSKDRPVFSFELNETLYFEKGQEVQEMRGVSLEPDISIHSFNDYISIRGIIELKGEYEQTEEITGESLEAENLQSKRYVERVEENGDGLATFSHQFPVEISVPANRVTDLNDVSVYIQTFDYEIPNPSLFRLYSTIEIHGVNENEVAEREEVDLNTPEDSFSSNLGEEEESFQFELKEPEVDTVNSEDIMPSDLPVLSSETEERDNTEALEPNDIEEPIVEESIEESSESHYDEADGRWKYKESKTLKEFFGTASQDEAESPTEYGDVNIDELSDDEWEEESTTSAPEVYEGSDDRTDDEETVKDVSYLSDMFRGNEESNYTKMRLCIVQEKDTIDSIAERYQISALQLIKQNQLDEDYDVSEGQLLYIPHKKK</sequence>
<feature type="region of interest" description="Disordered" evidence="1">
    <location>
        <begin position="252"/>
        <end position="302"/>
    </location>
</feature>
<evidence type="ECO:0000256" key="1">
    <source>
        <dbReference type="SAM" id="MobiDB-lite"/>
    </source>
</evidence>
<evidence type="ECO:0000313" key="3">
    <source>
        <dbReference type="EMBL" id="CDQ39425.1"/>
    </source>
</evidence>
<dbReference type="SUPFAM" id="SSF54106">
    <property type="entry name" value="LysM domain"/>
    <property type="match status" value="1"/>
</dbReference>
<evidence type="ECO:0000313" key="4">
    <source>
        <dbReference type="Proteomes" id="UP000028875"/>
    </source>
</evidence>
<evidence type="ECO:0000259" key="2">
    <source>
        <dbReference type="PROSITE" id="PS51782"/>
    </source>
</evidence>